<keyword evidence="1 5" id="KW-0597">Phosphoprotein</keyword>
<feature type="modified residue" description="4-aspartylphosphate" evidence="5">
    <location>
        <position position="56"/>
    </location>
</feature>
<dbReference type="Gene3D" id="3.40.50.2300">
    <property type="match status" value="1"/>
</dbReference>
<dbReference type="InterPro" id="IPR001789">
    <property type="entry name" value="Sig_transdc_resp-reg_receiver"/>
</dbReference>
<dbReference type="Proteomes" id="UP000515312">
    <property type="component" value="Chromosome"/>
</dbReference>
<dbReference type="GO" id="GO:0003677">
    <property type="term" value="F:DNA binding"/>
    <property type="evidence" value="ECO:0007669"/>
    <property type="project" value="UniProtKB-KW"/>
</dbReference>
<dbReference type="SMART" id="SM00421">
    <property type="entry name" value="HTH_LUXR"/>
    <property type="match status" value="1"/>
</dbReference>
<gene>
    <name evidence="8" type="ORF">H7849_18800</name>
</gene>
<dbReference type="SMART" id="SM00448">
    <property type="entry name" value="REC"/>
    <property type="match status" value="1"/>
</dbReference>
<keyword evidence="3" id="KW-0238">DNA-binding</keyword>
<feature type="domain" description="Response regulatory" evidence="7">
    <location>
        <begin position="7"/>
        <end position="121"/>
    </location>
</feature>
<evidence type="ECO:0000256" key="5">
    <source>
        <dbReference type="PROSITE-ProRule" id="PRU00169"/>
    </source>
</evidence>
<dbReference type="PROSITE" id="PS50043">
    <property type="entry name" value="HTH_LUXR_2"/>
    <property type="match status" value="1"/>
</dbReference>
<protein>
    <submittedName>
        <fullName evidence="8">Response regulator transcription factor</fullName>
    </submittedName>
</protein>
<keyword evidence="2" id="KW-0805">Transcription regulation</keyword>
<dbReference type="InterPro" id="IPR039420">
    <property type="entry name" value="WalR-like"/>
</dbReference>
<dbReference type="PRINTS" id="PR00038">
    <property type="entry name" value="HTHLUXR"/>
</dbReference>
<evidence type="ECO:0000313" key="8">
    <source>
        <dbReference type="EMBL" id="QNI31133.1"/>
    </source>
</evidence>
<dbReference type="CDD" id="cd17535">
    <property type="entry name" value="REC_NarL-like"/>
    <property type="match status" value="1"/>
</dbReference>
<name>A0A7G8BF13_9BACT</name>
<organism evidence="8 9">
    <name type="scientific">Alloacidobacterium dinghuense</name>
    <dbReference type="NCBI Taxonomy" id="2763107"/>
    <lineage>
        <taxon>Bacteria</taxon>
        <taxon>Pseudomonadati</taxon>
        <taxon>Acidobacteriota</taxon>
        <taxon>Terriglobia</taxon>
        <taxon>Terriglobales</taxon>
        <taxon>Acidobacteriaceae</taxon>
        <taxon>Alloacidobacterium</taxon>
    </lineage>
</organism>
<dbReference type="AlphaFoldDB" id="A0A7G8BF13"/>
<dbReference type="PANTHER" id="PTHR43214">
    <property type="entry name" value="TWO-COMPONENT RESPONSE REGULATOR"/>
    <property type="match status" value="1"/>
</dbReference>
<evidence type="ECO:0000259" key="6">
    <source>
        <dbReference type="PROSITE" id="PS50043"/>
    </source>
</evidence>
<proteinExistence type="predicted"/>
<feature type="domain" description="HTH luxR-type" evidence="6">
    <location>
        <begin position="146"/>
        <end position="211"/>
    </location>
</feature>
<dbReference type="PROSITE" id="PS50110">
    <property type="entry name" value="RESPONSE_REGULATORY"/>
    <property type="match status" value="1"/>
</dbReference>
<evidence type="ECO:0000313" key="9">
    <source>
        <dbReference type="Proteomes" id="UP000515312"/>
    </source>
</evidence>
<dbReference type="SUPFAM" id="SSF46894">
    <property type="entry name" value="C-terminal effector domain of the bipartite response regulators"/>
    <property type="match status" value="1"/>
</dbReference>
<keyword evidence="9" id="KW-1185">Reference proteome</keyword>
<accession>A0A7G8BF13</accession>
<dbReference type="PANTHER" id="PTHR43214:SF41">
    <property type="entry name" value="NITRATE_NITRITE RESPONSE REGULATOR PROTEIN NARP"/>
    <property type="match status" value="1"/>
</dbReference>
<evidence type="ECO:0000259" key="7">
    <source>
        <dbReference type="PROSITE" id="PS50110"/>
    </source>
</evidence>
<keyword evidence="4" id="KW-0804">Transcription</keyword>
<dbReference type="InterPro" id="IPR016032">
    <property type="entry name" value="Sig_transdc_resp-reg_C-effctor"/>
</dbReference>
<dbReference type="KEGG" id="adin:H7849_18800"/>
<dbReference type="InterPro" id="IPR011006">
    <property type="entry name" value="CheY-like_superfamily"/>
</dbReference>
<evidence type="ECO:0000256" key="2">
    <source>
        <dbReference type="ARBA" id="ARBA00023015"/>
    </source>
</evidence>
<evidence type="ECO:0000256" key="1">
    <source>
        <dbReference type="ARBA" id="ARBA00022553"/>
    </source>
</evidence>
<dbReference type="GO" id="GO:0000160">
    <property type="term" value="P:phosphorelay signal transduction system"/>
    <property type="evidence" value="ECO:0007669"/>
    <property type="project" value="InterPro"/>
</dbReference>
<dbReference type="GO" id="GO:0006355">
    <property type="term" value="P:regulation of DNA-templated transcription"/>
    <property type="evidence" value="ECO:0007669"/>
    <property type="project" value="InterPro"/>
</dbReference>
<dbReference type="CDD" id="cd06170">
    <property type="entry name" value="LuxR_C_like"/>
    <property type="match status" value="1"/>
</dbReference>
<dbReference type="SUPFAM" id="SSF52172">
    <property type="entry name" value="CheY-like"/>
    <property type="match status" value="1"/>
</dbReference>
<reference evidence="8 9" key="1">
    <citation type="submission" date="2020-08" db="EMBL/GenBank/DDBJ databases">
        <title>Edaphobacter telluris sp. nov. and Acidobacterium dinghuensis sp. nov., two acidobacteria isolated from forest soil.</title>
        <authorList>
            <person name="Fu J."/>
            <person name="Qiu L."/>
        </authorList>
    </citation>
    <scope>NUCLEOTIDE SEQUENCE [LARGE SCALE GENOMIC DNA]</scope>
    <source>
        <strain evidence="8">4Y35</strain>
    </source>
</reference>
<dbReference type="Pfam" id="PF00196">
    <property type="entry name" value="GerE"/>
    <property type="match status" value="1"/>
</dbReference>
<evidence type="ECO:0000256" key="3">
    <source>
        <dbReference type="ARBA" id="ARBA00023125"/>
    </source>
</evidence>
<sequence length="215" mass="23808">MQGIRPRILIADDHTLIADLCKTLLEKEFEVVGTVGDGRALVRAAAILKPDVIVVDVTMPVLNGIDAACQVKQELRAVKVIYLTMNPDTEIAAEAFRRGASGYLLKTCAASEMVAAVRAVLQGRSYLSASLSRDDVAYLRRQPKKMVEEGDKLTERQREVLQLIAEGKVMKEVSVILNMTTRTVAFHKYRIMEALCVKSNAELVRYAVRNHIVAP</sequence>
<dbReference type="InterPro" id="IPR058245">
    <property type="entry name" value="NreC/VraR/RcsB-like_REC"/>
</dbReference>
<evidence type="ECO:0000256" key="4">
    <source>
        <dbReference type="ARBA" id="ARBA00023163"/>
    </source>
</evidence>
<dbReference type="RefSeq" id="WP_186741532.1">
    <property type="nucleotide sequence ID" value="NZ_CP060394.1"/>
</dbReference>
<dbReference type="InterPro" id="IPR000792">
    <property type="entry name" value="Tscrpt_reg_LuxR_C"/>
</dbReference>
<dbReference type="Pfam" id="PF00072">
    <property type="entry name" value="Response_reg"/>
    <property type="match status" value="1"/>
</dbReference>
<dbReference type="EMBL" id="CP060394">
    <property type="protein sequence ID" value="QNI31133.1"/>
    <property type="molecule type" value="Genomic_DNA"/>
</dbReference>